<evidence type="ECO:0000256" key="2">
    <source>
        <dbReference type="ARBA" id="ARBA00023012"/>
    </source>
</evidence>
<comment type="caution">
    <text evidence="8">The sequence shown here is derived from an EMBL/GenBank/DDBJ whole genome shotgun (WGS) entry which is preliminary data.</text>
</comment>
<evidence type="ECO:0000313" key="9">
    <source>
        <dbReference type="Proteomes" id="UP001169063"/>
    </source>
</evidence>
<keyword evidence="4" id="KW-0238">DNA-binding</keyword>
<dbReference type="InterPro" id="IPR001789">
    <property type="entry name" value="Sig_transdc_resp-reg_receiver"/>
</dbReference>
<protein>
    <submittedName>
        <fullName evidence="8">Response regulator</fullName>
    </submittedName>
</protein>
<evidence type="ECO:0000313" key="8">
    <source>
        <dbReference type="EMBL" id="MDO1558147.1"/>
    </source>
</evidence>
<keyword evidence="3" id="KW-0805">Transcription regulation</keyword>
<dbReference type="InterPro" id="IPR039420">
    <property type="entry name" value="WalR-like"/>
</dbReference>
<keyword evidence="1 6" id="KW-0597">Phosphoprotein</keyword>
<evidence type="ECO:0000256" key="5">
    <source>
        <dbReference type="ARBA" id="ARBA00023163"/>
    </source>
</evidence>
<keyword evidence="9" id="KW-1185">Reference proteome</keyword>
<dbReference type="PROSITE" id="PS50110">
    <property type="entry name" value="RESPONSE_REGULATORY"/>
    <property type="match status" value="1"/>
</dbReference>
<feature type="domain" description="Response regulatory" evidence="7">
    <location>
        <begin position="21"/>
        <end position="145"/>
    </location>
</feature>
<accession>A0ABT8SHV6</accession>
<keyword evidence="5" id="KW-0804">Transcription</keyword>
<dbReference type="PANTHER" id="PTHR48111">
    <property type="entry name" value="REGULATOR OF RPOS"/>
    <property type="match status" value="1"/>
</dbReference>
<gene>
    <name evidence="8" type="ORF">Q0812_01720</name>
</gene>
<name>A0ABT8SHV6_9CAUL</name>
<dbReference type="Gene3D" id="3.40.50.2300">
    <property type="match status" value="1"/>
</dbReference>
<organism evidence="8 9">
    <name type="scientific">Peiella sedimenti</name>
    <dbReference type="NCBI Taxonomy" id="3061083"/>
    <lineage>
        <taxon>Bacteria</taxon>
        <taxon>Pseudomonadati</taxon>
        <taxon>Pseudomonadota</taxon>
        <taxon>Alphaproteobacteria</taxon>
        <taxon>Caulobacterales</taxon>
        <taxon>Caulobacteraceae</taxon>
        <taxon>Peiella</taxon>
    </lineage>
</organism>
<evidence type="ECO:0000256" key="3">
    <source>
        <dbReference type="ARBA" id="ARBA00023015"/>
    </source>
</evidence>
<dbReference type="CDD" id="cd00156">
    <property type="entry name" value="REC"/>
    <property type="match status" value="1"/>
</dbReference>
<dbReference type="Proteomes" id="UP001169063">
    <property type="component" value="Unassembled WGS sequence"/>
</dbReference>
<dbReference type="SMART" id="SM00448">
    <property type="entry name" value="REC"/>
    <property type="match status" value="1"/>
</dbReference>
<dbReference type="PANTHER" id="PTHR48111:SF1">
    <property type="entry name" value="TWO-COMPONENT RESPONSE REGULATOR ORR33"/>
    <property type="match status" value="1"/>
</dbReference>
<proteinExistence type="predicted"/>
<dbReference type="InterPro" id="IPR011006">
    <property type="entry name" value="CheY-like_superfamily"/>
</dbReference>
<feature type="modified residue" description="4-aspartylphosphate" evidence="6">
    <location>
        <position position="71"/>
    </location>
</feature>
<dbReference type="RefSeq" id="WP_302108568.1">
    <property type="nucleotide sequence ID" value="NZ_JAUKTR010000001.1"/>
</dbReference>
<sequence>MLGRRLGDPEFGRGGTPGSVRVLLVEDNDNARRLIAEVLRAAGYEGLYIAPSAEEALAVLPVVEPDLIVCDWHLPGMSGVELVRQVRTAEVRLDTSIPNVEVAVVMLTGRRTKSAVDAARDAGVDEFVIKPFSTASLIERVEAAFRRRRPFVRSQQYLGPDRRRRGSRAYSGLLKRACDVIAAAPEPLLIAEQRAQLIREASASLSSYLAAAGSEPDTEVVCAHSDAIASLMRLAPEDLATGEAVIAHLGALVRKRAPMWLEAS</sequence>
<dbReference type="Pfam" id="PF00072">
    <property type="entry name" value="Response_reg"/>
    <property type="match status" value="1"/>
</dbReference>
<evidence type="ECO:0000256" key="1">
    <source>
        <dbReference type="ARBA" id="ARBA00022553"/>
    </source>
</evidence>
<keyword evidence="2" id="KW-0902">Two-component regulatory system</keyword>
<dbReference type="EMBL" id="JAUKTR010000001">
    <property type="protein sequence ID" value="MDO1558147.1"/>
    <property type="molecule type" value="Genomic_DNA"/>
</dbReference>
<reference evidence="8" key="1">
    <citation type="submission" date="2023-07" db="EMBL/GenBank/DDBJ databases">
        <title>Brevundimonas soil sp. nov., isolated from the soil of chemical plant.</title>
        <authorList>
            <person name="Wu N."/>
        </authorList>
    </citation>
    <scope>NUCLEOTIDE SEQUENCE</scope>
    <source>
        <strain evidence="8">XZ-24</strain>
    </source>
</reference>
<evidence type="ECO:0000256" key="4">
    <source>
        <dbReference type="ARBA" id="ARBA00023125"/>
    </source>
</evidence>
<evidence type="ECO:0000256" key="6">
    <source>
        <dbReference type="PROSITE-ProRule" id="PRU00169"/>
    </source>
</evidence>
<dbReference type="SUPFAM" id="SSF52172">
    <property type="entry name" value="CheY-like"/>
    <property type="match status" value="1"/>
</dbReference>
<evidence type="ECO:0000259" key="7">
    <source>
        <dbReference type="PROSITE" id="PS50110"/>
    </source>
</evidence>